<organism evidence="1 2">
    <name type="scientific">Tinamus guttatus</name>
    <name type="common">White-throated tinamou</name>
    <dbReference type="NCBI Taxonomy" id="94827"/>
    <lineage>
        <taxon>Eukaryota</taxon>
        <taxon>Metazoa</taxon>
        <taxon>Chordata</taxon>
        <taxon>Craniata</taxon>
        <taxon>Vertebrata</taxon>
        <taxon>Euteleostomi</taxon>
        <taxon>Archelosauria</taxon>
        <taxon>Archosauria</taxon>
        <taxon>Dinosauria</taxon>
        <taxon>Saurischia</taxon>
        <taxon>Theropoda</taxon>
        <taxon>Coelurosauria</taxon>
        <taxon>Aves</taxon>
        <taxon>Palaeognathae</taxon>
        <taxon>Tinamiformes</taxon>
        <taxon>Tinamidae</taxon>
        <taxon>Tinamus</taxon>
    </lineage>
</organism>
<feature type="non-terminal residue" evidence="1">
    <location>
        <position position="1"/>
    </location>
</feature>
<keyword evidence="2" id="KW-1185">Reference proteome</keyword>
<sequence>EWNSTVELLKAEGFKILLWEDSADKEHLKLSNQKICLLQEEVCCRMEERKALLQEANVFFNAANKALGALEDIEIHLKIVNAEGLSLPILAMKHEELQEEIKVCAAKALQKGQALVNKADSHSSWIMGIQKMIECIQKKVDQLIGQCPNYKEL</sequence>
<proteinExistence type="predicted"/>
<dbReference type="EMBL" id="KL895527">
    <property type="protein sequence ID" value="KGL82677.1"/>
    <property type="molecule type" value="Genomic_DNA"/>
</dbReference>
<gene>
    <name evidence="1" type="ORF">N309_14211</name>
</gene>
<protein>
    <submittedName>
        <fullName evidence="1">Uncharacterized protein</fullName>
    </submittedName>
</protein>
<reference evidence="1 2" key="1">
    <citation type="submission" date="2014-06" db="EMBL/GenBank/DDBJ databases">
        <title>Genome evolution of avian class.</title>
        <authorList>
            <person name="Zhang G."/>
            <person name="Li C."/>
        </authorList>
    </citation>
    <scope>NUCLEOTIDE SEQUENCE [LARGE SCALE GENOMIC DNA]</scope>
    <source>
        <strain evidence="1">BGI_N309</strain>
    </source>
</reference>
<name>A0A099ZLP6_TINGU</name>
<feature type="non-terminal residue" evidence="1">
    <location>
        <position position="153"/>
    </location>
</feature>
<accession>A0A099ZLP6</accession>
<dbReference type="Proteomes" id="UP000053641">
    <property type="component" value="Unassembled WGS sequence"/>
</dbReference>
<evidence type="ECO:0000313" key="2">
    <source>
        <dbReference type="Proteomes" id="UP000053641"/>
    </source>
</evidence>
<dbReference type="AlphaFoldDB" id="A0A099ZLP6"/>
<evidence type="ECO:0000313" key="1">
    <source>
        <dbReference type="EMBL" id="KGL82677.1"/>
    </source>
</evidence>
<dbReference type="STRING" id="94827.A0A099ZLP6"/>